<accession>A0ACB5UAM8</accession>
<name>A0ACB5UAM8_AMBMO</name>
<evidence type="ECO:0000313" key="2">
    <source>
        <dbReference type="Proteomes" id="UP001165064"/>
    </source>
</evidence>
<organism evidence="1 2">
    <name type="scientific">Ambrosiozyma monospora</name>
    <name type="common">Yeast</name>
    <name type="synonym">Endomycopsis monosporus</name>
    <dbReference type="NCBI Taxonomy" id="43982"/>
    <lineage>
        <taxon>Eukaryota</taxon>
        <taxon>Fungi</taxon>
        <taxon>Dikarya</taxon>
        <taxon>Ascomycota</taxon>
        <taxon>Saccharomycotina</taxon>
        <taxon>Pichiomycetes</taxon>
        <taxon>Pichiales</taxon>
        <taxon>Pichiaceae</taxon>
        <taxon>Ambrosiozyma</taxon>
    </lineage>
</organism>
<protein>
    <submittedName>
        <fullName evidence="1">Unnamed protein product</fullName>
    </submittedName>
</protein>
<dbReference type="EMBL" id="BSXS01015333">
    <property type="protein sequence ID" value="GMF06613.1"/>
    <property type="molecule type" value="Genomic_DNA"/>
</dbReference>
<dbReference type="Proteomes" id="UP001165064">
    <property type="component" value="Unassembled WGS sequence"/>
</dbReference>
<comment type="caution">
    <text evidence="1">The sequence shown here is derived from an EMBL/GenBank/DDBJ whole genome shotgun (WGS) entry which is preliminary data.</text>
</comment>
<reference evidence="1" key="1">
    <citation type="submission" date="2023-04" db="EMBL/GenBank/DDBJ databases">
        <title>Ambrosiozyma monospora NBRC 10751.</title>
        <authorList>
            <person name="Ichikawa N."/>
            <person name="Sato H."/>
            <person name="Tonouchi N."/>
        </authorList>
    </citation>
    <scope>NUCLEOTIDE SEQUENCE</scope>
    <source>
        <strain evidence="1">NBRC 10751</strain>
    </source>
</reference>
<keyword evidence="2" id="KW-1185">Reference proteome</keyword>
<proteinExistence type="predicted"/>
<evidence type="ECO:0000313" key="1">
    <source>
        <dbReference type="EMBL" id="GMF06613.1"/>
    </source>
</evidence>
<gene>
    <name evidence="1" type="ORF">Amon02_001274100</name>
</gene>
<sequence length="104" mass="11798">MIGFPNTYQCCQTEVNLKSTAKDLIYDPKSPKDSVLVKFTGWLNLLTKTRMTIYHHNIKLLLLNKPTLQNLHLFTGFPFDGLTDADGGSFDELKLVALKQLIEL</sequence>